<accession>A0ABP7E5B9</accession>
<gene>
    <name evidence="2" type="ORF">GCM10022268_24100</name>
</gene>
<sequence>MQAEPLQLHEPHRPLPARRHRHRITALHPLDVDRAPIVPRLDRSNRAAQRRYAGRGGLNASTGRSACPDPFVQESDMPDPNPNEFDDAADKSVEAGIADESAAYDKAMKTEPGKDAPPSIDEGDPRTTDDGSGTSETD</sequence>
<comment type="caution">
    <text evidence="2">The sequence shown here is derived from an EMBL/GenBank/DDBJ whole genome shotgun (WGS) entry which is preliminary data.</text>
</comment>
<proteinExistence type="predicted"/>
<evidence type="ECO:0000313" key="2">
    <source>
        <dbReference type="EMBL" id="GAA3714549.1"/>
    </source>
</evidence>
<evidence type="ECO:0000256" key="1">
    <source>
        <dbReference type="SAM" id="MobiDB-lite"/>
    </source>
</evidence>
<dbReference type="EMBL" id="BAABBF010000005">
    <property type="protein sequence ID" value="GAA3714549.1"/>
    <property type="molecule type" value="Genomic_DNA"/>
</dbReference>
<dbReference type="Proteomes" id="UP001500523">
    <property type="component" value="Unassembled WGS sequence"/>
</dbReference>
<feature type="region of interest" description="Disordered" evidence="1">
    <location>
        <begin position="41"/>
        <end position="138"/>
    </location>
</feature>
<name>A0ABP7E5B9_9SPHN</name>
<reference evidence="3" key="1">
    <citation type="journal article" date="2019" name="Int. J. Syst. Evol. Microbiol.">
        <title>The Global Catalogue of Microorganisms (GCM) 10K type strain sequencing project: providing services to taxonomists for standard genome sequencing and annotation.</title>
        <authorList>
            <consortium name="The Broad Institute Genomics Platform"/>
            <consortium name="The Broad Institute Genome Sequencing Center for Infectious Disease"/>
            <person name="Wu L."/>
            <person name="Ma J."/>
        </authorList>
    </citation>
    <scope>NUCLEOTIDE SEQUENCE [LARGE SCALE GENOMIC DNA]</scope>
    <source>
        <strain evidence="3">JCM 17498</strain>
    </source>
</reference>
<protein>
    <submittedName>
        <fullName evidence="2">Uncharacterized protein</fullName>
    </submittedName>
</protein>
<keyword evidence="3" id="KW-1185">Reference proteome</keyword>
<organism evidence="2 3">
    <name type="scientific">Sphingomonas cynarae</name>
    <dbReference type="NCBI Taxonomy" id="930197"/>
    <lineage>
        <taxon>Bacteria</taxon>
        <taxon>Pseudomonadati</taxon>
        <taxon>Pseudomonadota</taxon>
        <taxon>Alphaproteobacteria</taxon>
        <taxon>Sphingomonadales</taxon>
        <taxon>Sphingomonadaceae</taxon>
        <taxon>Sphingomonas</taxon>
    </lineage>
</organism>
<evidence type="ECO:0000313" key="3">
    <source>
        <dbReference type="Proteomes" id="UP001500523"/>
    </source>
</evidence>